<organism evidence="4 5">
    <name type="scientific">Steinernema hermaphroditum</name>
    <dbReference type="NCBI Taxonomy" id="289476"/>
    <lineage>
        <taxon>Eukaryota</taxon>
        <taxon>Metazoa</taxon>
        <taxon>Ecdysozoa</taxon>
        <taxon>Nematoda</taxon>
        <taxon>Chromadorea</taxon>
        <taxon>Rhabditida</taxon>
        <taxon>Tylenchina</taxon>
        <taxon>Panagrolaimomorpha</taxon>
        <taxon>Strongyloidoidea</taxon>
        <taxon>Steinernematidae</taxon>
        <taxon>Steinernema</taxon>
    </lineage>
</organism>
<feature type="signal peptide" evidence="2">
    <location>
        <begin position="1"/>
        <end position="16"/>
    </location>
</feature>
<keyword evidence="5" id="KW-1185">Reference proteome</keyword>
<dbReference type="Gene3D" id="3.10.100.10">
    <property type="entry name" value="Mannose-Binding Protein A, subunit A"/>
    <property type="match status" value="2"/>
</dbReference>
<dbReference type="SUPFAM" id="SSF56436">
    <property type="entry name" value="C-type lectin-like"/>
    <property type="match status" value="2"/>
</dbReference>
<dbReference type="Proteomes" id="UP001175271">
    <property type="component" value="Unassembled WGS sequence"/>
</dbReference>
<dbReference type="Pfam" id="PF00059">
    <property type="entry name" value="Lectin_C"/>
    <property type="match status" value="2"/>
</dbReference>
<dbReference type="InterPro" id="IPR016187">
    <property type="entry name" value="CTDL_fold"/>
</dbReference>
<name>A0AA39HIA5_9BILA</name>
<dbReference type="SMART" id="SM00034">
    <property type="entry name" value="CLECT"/>
    <property type="match status" value="2"/>
</dbReference>
<comment type="caution">
    <text evidence="4">The sequence shown here is derived from an EMBL/GenBank/DDBJ whole genome shotgun (WGS) entry which is preliminary data.</text>
</comment>
<evidence type="ECO:0000313" key="4">
    <source>
        <dbReference type="EMBL" id="KAK0405204.1"/>
    </source>
</evidence>
<dbReference type="InterPro" id="IPR016186">
    <property type="entry name" value="C-type_lectin-like/link_sf"/>
</dbReference>
<keyword evidence="1" id="KW-1015">Disulfide bond</keyword>
<feature type="domain" description="C-type lectin" evidence="3">
    <location>
        <begin position="196"/>
        <end position="311"/>
    </location>
</feature>
<dbReference type="AlphaFoldDB" id="A0AA39HIA5"/>
<keyword evidence="2" id="KW-0732">Signal</keyword>
<dbReference type="PROSITE" id="PS00615">
    <property type="entry name" value="C_TYPE_LECTIN_1"/>
    <property type="match status" value="1"/>
</dbReference>
<dbReference type="InterPro" id="IPR050111">
    <property type="entry name" value="C-type_lectin/snaclec_domain"/>
</dbReference>
<evidence type="ECO:0000313" key="5">
    <source>
        <dbReference type="Proteomes" id="UP001175271"/>
    </source>
</evidence>
<reference evidence="4" key="1">
    <citation type="submission" date="2023-06" db="EMBL/GenBank/DDBJ databases">
        <title>Genomic analysis of the entomopathogenic nematode Steinernema hermaphroditum.</title>
        <authorList>
            <person name="Schwarz E.M."/>
            <person name="Heppert J.K."/>
            <person name="Baniya A."/>
            <person name="Schwartz H.T."/>
            <person name="Tan C.-H."/>
            <person name="Antoshechkin I."/>
            <person name="Sternberg P.W."/>
            <person name="Goodrich-Blair H."/>
            <person name="Dillman A.R."/>
        </authorList>
    </citation>
    <scope>NUCLEOTIDE SEQUENCE</scope>
    <source>
        <strain evidence="4">PS9179</strain>
        <tissue evidence="4">Whole animal</tissue>
    </source>
</reference>
<evidence type="ECO:0000256" key="1">
    <source>
        <dbReference type="ARBA" id="ARBA00023157"/>
    </source>
</evidence>
<feature type="domain" description="C-type lectin" evidence="3">
    <location>
        <begin position="27"/>
        <end position="143"/>
    </location>
</feature>
<accession>A0AA39HIA5</accession>
<dbReference type="PROSITE" id="PS50041">
    <property type="entry name" value="C_TYPE_LECTIN_2"/>
    <property type="match status" value="2"/>
</dbReference>
<dbReference type="CDD" id="cd00037">
    <property type="entry name" value="CLECT"/>
    <property type="match status" value="2"/>
</dbReference>
<dbReference type="InterPro" id="IPR001304">
    <property type="entry name" value="C-type_lectin-like"/>
</dbReference>
<evidence type="ECO:0000256" key="2">
    <source>
        <dbReference type="SAM" id="SignalP"/>
    </source>
</evidence>
<gene>
    <name evidence="4" type="ORF">QR680_017853</name>
</gene>
<sequence>MKTCLLLATLVALALSQCPKNALPSVDNTKCFQFAPLKTNFIGAEQLCRQFGGHLASVDNAEDGVIIQKGAQQFFKGEGQYWIGGDKIQDFATWKWTDKEPFGFQNWAPGDVDIFDQNCLSVERSNGSWISARCCDIKPYVCEVPVVISATCPPPTCLTVTCPECPTAAPCPTSTTTSRPLKCAIGWSVFEPTDFCYRSYNLASHISWEDAEKACVVEGGHLASVHSKEENDFIGQLVGSASFNDDPWLGAFAPNKDNNFQWTDGSAFDFTNWHKGEPNKPSIEPCLEMYQDTAPNWTWNNVPCDTPRLHVYVCKKAKE</sequence>
<proteinExistence type="predicted"/>
<dbReference type="EMBL" id="JAUCMV010000004">
    <property type="protein sequence ID" value="KAK0405204.1"/>
    <property type="molecule type" value="Genomic_DNA"/>
</dbReference>
<dbReference type="InterPro" id="IPR018378">
    <property type="entry name" value="C-type_lectin_CS"/>
</dbReference>
<evidence type="ECO:0000259" key="3">
    <source>
        <dbReference type="PROSITE" id="PS50041"/>
    </source>
</evidence>
<dbReference type="PANTHER" id="PTHR22803">
    <property type="entry name" value="MANNOSE, PHOSPHOLIPASE, LECTIN RECEPTOR RELATED"/>
    <property type="match status" value="1"/>
</dbReference>
<feature type="chain" id="PRO_5041456880" description="C-type lectin domain-containing protein" evidence="2">
    <location>
        <begin position="17"/>
        <end position="319"/>
    </location>
</feature>
<protein>
    <recommendedName>
        <fullName evidence="3">C-type lectin domain-containing protein</fullName>
    </recommendedName>
</protein>